<evidence type="ECO:0000259" key="7">
    <source>
        <dbReference type="Pfam" id="PF00892"/>
    </source>
</evidence>
<feature type="transmembrane region" description="Helical" evidence="6">
    <location>
        <begin position="297"/>
        <end position="315"/>
    </location>
</feature>
<gene>
    <name evidence="8" type="ORF">CITCOLO1_LOCUS21978</name>
</gene>
<keyword evidence="5 6" id="KW-0472">Membrane</keyword>
<evidence type="ECO:0000256" key="6">
    <source>
        <dbReference type="RuleBase" id="RU363077"/>
    </source>
</evidence>
<feature type="transmembrane region" description="Helical" evidence="6">
    <location>
        <begin position="271"/>
        <end position="290"/>
    </location>
</feature>
<dbReference type="PANTHER" id="PTHR31218">
    <property type="entry name" value="WAT1-RELATED PROTEIN"/>
    <property type="match status" value="1"/>
</dbReference>
<sequence length="396" mass="43299">MTEEKKGFDVIMNERVLWDALPTILMVLVQFGFAGVNICYKLAAADGMSLRIIIAYRFLFASVFILPIAFFLERGRRPKLTWSVLFYAFLSGLFGGSLSQNLYVESLALTSATFASAIGNLVPGITLILAVSFRLERVNIRTKGGKAKVVGTLIGIGGAMVLTFYKGVELHPWSTRVDLLHKSHQSSGHVAAPEHNIHSQVLGSVLGVGSCFSYALWLIVQAKMSECYPCHYSSTALMCMMGSVQAVGFALCVETQWTRWKLGWNIRLLSVAYTGIVASGAMATLITWCVRMRGPMFVSVFSPLILLLVSIAASLFLQEKLYLGCVVGGMLIVCGLYMVLWGKSKEMRKITQLAPMESIEEQQLGGGIDLVISSPTTFPKTNVTSNNNAPHSNNNN</sequence>
<dbReference type="InterPro" id="IPR000620">
    <property type="entry name" value="EamA_dom"/>
</dbReference>
<evidence type="ECO:0000256" key="3">
    <source>
        <dbReference type="ARBA" id="ARBA00022692"/>
    </source>
</evidence>
<evidence type="ECO:0000313" key="8">
    <source>
        <dbReference type="EMBL" id="CAK9329509.1"/>
    </source>
</evidence>
<dbReference type="Proteomes" id="UP001642487">
    <property type="component" value="Chromosome 9"/>
</dbReference>
<organism evidence="8 9">
    <name type="scientific">Citrullus colocynthis</name>
    <name type="common">colocynth</name>
    <dbReference type="NCBI Taxonomy" id="252529"/>
    <lineage>
        <taxon>Eukaryota</taxon>
        <taxon>Viridiplantae</taxon>
        <taxon>Streptophyta</taxon>
        <taxon>Embryophyta</taxon>
        <taxon>Tracheophyta</taxon>
        <taxon>Spermatophyta</taxon>
        <taxon>Magnoliopsida</taxon>
        <taxon>eudicotyledons</taxon>
        <taxon>Gunneridae</taxon>
        <taxon>Pentapetalae</taxon>
        <taxon>rosids</taxon>
        <taxon>fabids</taxon>
        <taxon>Cucurbitales</taxon>
        <taxon>Cucurbitaceae</taxon>
        <taxon>Benincaseae</taxon>
        <taxon>Citrullus</taxon>
    </lineage>
</organism>
<feature type="transmembrane region" description="Helical" evidence="6">
    <location>
        <begin position="147"/>
        <end position="165"/>
    </location>
</feature>
<feature type="transmembrane region" description="Helical" evidence="6">
    <location>
        <begin position="21"/>
        <end position="43"/>
    </location>
</feature>
<dbReference type="Pfam" id="PF00892">
    <property type="entry name" value="EamA"/>
    <property type="match status" value="2"/>
</dbReference>
<evidence type="ECO:0000256" key="1">
    <source>
        <dbReference type="ARBA" id="ARBA00004141"/>
    </source>
</evidence>
<dbReference type="SUPFAM" id="SSF103481">
    <property type="entry name" value="Multidrug resistance efflux transporter EmrE"/>
    <property type="match status" value="2"/>
</dbReference>
<feature type="transmembrane region" description="Helical" evidence="6">
    <location>
        <begin position="321"/>
        <end position="340"/>
    </location>
</feature>
<evidence type="ECO:0000313" key="9">
    <source>
        <dbReference type="Proteomes" id="UP001642487"/>
    </source>
</evidence>
<accession>A0ABP0Z9Q6</accession>
<evidence type="ECO:0000256" key="5">
    <source>
        <dbReference type="ARBA" id="ARBA00023136"/>
    </source>
</evidence>
<feature type="domain" description="EamA" evidence="7">
    <location>
        <begin position="24"/>
        <end position="163"/>
    </location>
</feature>
<feature type="domain" description="EamA" evidence="7">
    <location>
        <begin position="202"/>
        <end position="340"/>
    </location>
</feature>
<feature type="transmembrane region" description="Helical" evidence="6">
    <location>
        <begin position="49"/>
        <end position="72"/>
    </location>
</feature>
<feature type="transmembrane region" description="Helical" evidence="6">
    <location>
        <begin position="84"/>
        <end position="102"/>
    </location>
</feature>
<feature type="transmembrane region" description="Helical" evidence="6">
    <location>
        <begin position="232"/>
        <end position="251"/>
    </location>
</feature>
<dbReference type="InterPro" id="IPR030184">
    <property type="entry name" value="WAT1-related"/>
</dbReference>
<keyword evidence="9" id="KW-1185">Reference proteome</keyword>
<name>A0ABP0Z9Q6_9ROSI</name>
<reference evidence="8 9" key="1">
    <citation type="submission" date="2024-03" db="EMBL/GenBank/DDBJ databases">
        <authorList>
            <person name="Gkanogiannis A."/>
            <person name="Becerra Lopez-Lavalle L."/>
        </authorList>
    </citation>
    <scope>NUCLEOTIDE SEQUENCE [LARGE SCALE GENOMIC DNA]</scope>
</reference>
<keyword evidence="3 6" id="KW-0812">Transmembrane</keyword>
<proteinExistence type="inferred from homology"/>
<feature type="transmembrane region" description="Helical" evidence="6">
    <location>
        <begin position="201"/>
        <end position="220"/>
    </location>
</feature>
<dbReference type="EMBL" id="OZ021743">
    <property type="protein sequence ID" value="CAK9329509.1"/>
    <property type="molecule type" value="Genomic_DNA"/>
</dbReference>
<protein>
    <recommendedName>
        <fullName evidence="6">WAT1-related protein</fullName>
    </recommendedName>
</protein>
<comment type="similarity">
    <text evidence="2 6">Belongs to the drug/metabolite transporter (DMT) superfamily. Plant drug/metabolite exporter (P-DME) (TC 2.A.7.4) family.</text>
</comment>
<feature type="transmembrane region" description="Helical" evidence="6">
    <location>
        <begin position="114"/>
        <end position="135"/>
    </location>
</feature>
<keyword evidence="4 6" id="KW-1133">Transmembrane helix</keyword>
<dbReference type="InterPro" id="IPR037185">
    <property type="entry name" value="EmrE-like"/>
</dbReference>
<evidence type="ECO:0000256" key="2">
    <source>
        <dbReference type="ARBA" id="ARBA00007635"/>
    </source>
</evidence>
<evidence type="ECO:0000256" key="4">
    <source>
        <dbReference type="ARBA" id="ARBA00022989"/>
    </source>
</evidence>
<comment type="subcellular location">
    <subcellularLocation>
        <location evidence="1 6">Membrane</location>
        <topology evidence="1 6">Multi-pass membrane protein</topology>
    </subcellularLocation>
</comment>